<reference evidence="2 3" key="1">
    <citation type="submission" date="2018-03" db="EMBL/GenBank/DDBJ databases">
        <title>The ancient ancestry and fast evolution of plastids.</title>
        <authorList>
            <person name="Moore K.R."/>
            <person name="Magnabosco C."/>
            <person name="Momper L."/>
            <person name="Gold D.A."/>
            <person name="Bosak T."/>
            <person name="Fournier G.P."/>
        </authorList>
    </citation>
    <scope>NUCLEOTIDE SEQUENCE [LARGE SCALE GENOMIC DNA]</scope>
    <source>
        <strain evidence="2 3">CCALA 037</strain>
    </source>
</reference>
<dbReference type="Proteomes" id="UP000238937">
    <property type="component" value="Unassembled WGS sequence"/>
</dbReference>
<comment type="caution">
    <text evidence="2">The sequence shown here is derived from an EMBL/GenBank/DDBJ whole genome shotgun (WGS) entry which is preliminary data.</text>
</comment>
<dbReference type="RefSeq" id="WP_106303692.1">
    <property type="nucleotide sequence ID" value="NZ_PVWO01000101.1"/>
</dbReference>
<evidence type="ECO:0000313" key="2">
    <source>
        <dbReference type="EMBL" id="PSB56933.1"/>
    </source>
</evidence>
<dbReference type="AlphaFoldDB" id="A0A2T1GH83"/>
<accession>A0A2T1GH83</accession>
<sequence>MKRYMSIGVAVVAILLATNTSVQARGKTEMLTKPEVITKPEVPTKPVVLPSDRSITPCELVSSAYQGQYRAYSIPGFGAFSDGVRRGKITAKDLVKAAIDSKRLPQQAIDDRSYLGYVDLQLKPIRF</sequence>
<feature type="chain" id="PRO_5015479602" evidence="1">
    <location>
        <begin position="25"/>
        <end position="127"/>
    </location>
</feature>
<feature type="signal peptide" evidence="1">
    <location>
        <begin position="1"/>
        <end position="24"/>
    </location>
</feature>
<gene>
    <name evidence="2" type="ORF">C7B77_10165</name>
</gene>
<dbReference type="EMBL" id="PVWO01000101">
    <property type="protein sequence ID" value="PSB56933.1"/>
    <property type="molecule type" value="Genomic_DNA"/>
</dbReference>
<organism evidence="2 3">
    <name type="scientific">Chamaesiphon polymorphus CCALA 037</name>
    <dbReference type="NCBI Taxonomy" id="2107692"/>
    <lineage>
        <taxon>Bacteria</taxon>
        <taxon>Bacillati</taxon>
        <taxon>Cyanobacteriota</taxon>
        <taxon>Cyanophyceae</taxon>
        <taxon>Gomontiellales</taxon>
        <taxon>Chamaesiphonaceae</taxon>
        <taxon>Chamaesiphon</taxon>
    </lineage>
</organism>
<keyword evidence="3" id="KW-1185">Reference proteome</keyword>
<proteinExistence type="predicted"/>
<name>A0A2T1GH83_9CYAN</name>
<keyword evidence="1" id="KW-0732">Signal</keyword>
<evidence type="ECO:0000256" key="1">
    <source>
        <dbReference type="SAM" id="SignalP"/>
    </source>
</evidence>
<protein>
    <submittedName>
        <fullName evidence="2">Uncharacterized protein</fullName>
    </submittedName>
</protein>
<evidence type="ECO:0000313" key="3">
    <source>
        <dbReference type="Proteomes" id="UP000238937"/>
    </source>
</evidence>
<dbReference type="OrthoDB" id="514474at2"/>